<feature type="non-terminal residue" evidence="1">
    <location>
        <position position="70"/>
    </location>
</feature>
<sequence>MSLSHLCLFVGQHLRKQRTSFNESAIALTIRISPSSWVGVGRSFNQIPLKTVCEGLPACGSRHLRWHSLA</sequence>
<dbReference type="Proteomes" id="UP000187406">
    <property type="component" value="Unassembled WGS sequence"/>
</dbReference>
<organism evidence="1 2">
    <name type="scientific">Cephalotus follicularis</name>
    <name type="common">Albany pitcher plant</name>
    <dbReference type="NCBI Taxonomy" id="3775"/>
    <lineage>
        <taxon>Eukaryota</taxon>
        <taxon>Viridiplantae</taxon>
        <taxon>Streptophyta</taxon>
        <taxon>Embryophyta</taxon>
        <taxon>Tracheophyta</taxon>
        <taxon>Spermatophyta</taxon>
        <taxon>Magnoliopsida</taxon>
        <taxon>eudicotyledons</taxon>
        <taxon>Gunneridae</taxon>
        <taxon>Pentapetalae</taxon>
        <taxon>rosids</taxon>
        <taxon>fabids</taxon>
        <taxon>Oxalidales</taxon>
        <taxon>Cephalotaceae</taxon>
        <taxon>Cephalotus</taxon>
    </lineage>
</organism>
<evidence type="ECO:0000313" key="1">
    <source>
        <dbReference type="EMBL" id="GAV88854.1"/>
    </source>
</evidence>
<protein>
    <submittedName>
        <fullName evidence="1">Uncharacterized protein</fullName>
    </submittedName>
</protein>
<name>A0A1Q3D8R5_CEPFO</name>
<proteinExistence type="predicted"/>
<reference evidence="2" key="1">
    <citation type="submission" date="2016-04" db="EMBL/GenBank/DDBJ databases">
        <title>Cephalotus genome sequencing.</title>
        <authorList>
            <person name="Fukushima K."/>
            <person name="Hasebe M."/>
            <person name="Fang X."/>
        </authorList>
    </citation>
    <scope>NUCLEOTIDE SEQUENCE [LARGE SCALE GENOMIC DNA]</scope>
    <source>
        <strain evidence="2">cv. St1</strain>
    </source>
</reference>
<gene>
    <name evidence="1" type="ORF">CFOL_v3_32275</name>
</gene>
<accession>A0A1Q3D8R5</accession>
<comment type="caution">
    <text evidence="1">The sequence shown here is derived from an EMBL/GenBank/DDBJ whole genome shotgun (WGS) entry which is preliminary data.</text>
</comment>
<dbReference type="AlphaFoldDB" id="A0A1Q3D8R5"/>
<keyword evidence="2" id="KW-1185">Reference proteome</keyword>
<evidence type="ECO:0000313" key="2">
    <source>
        <dbReference type="Proteomes" id="UP000187406"/>
    </source>
</evidence>
<dbReference type="EMBL" id="BDDD01005101">
    <property type="protein sequence ID" value="GAV88854.1"/>
    <property type="molecule type" value="Genomic_DNA"/>
</dbReference>
<dbReference type="InParanoid" id="A0A1Q3D8R5"/>